<dbReference type="EMBL" id="CP062983">
    <property type="protein sequence ID" value="QPC82497.1"/>
    <property type="molecule type" value="Genomic_DNA"/>
</dbReference>
<accession>A0A7S8IEE7</accession>
<dbReference type="AlphaFoldDB" id="A0A7S8IEE7"/>
<organism evidence="2 3">
    <name type="scientific">Phototrophicus methaneseepsis</name>
    <dbReference type="NCBI Taxonomy" id="2710758"/>
    <lineage>
        <taxon>Bacteria</taxon>
        <taxon>Bacillati</taxon>
        <taxon>Chloroflexota</taxon>
        <taxon>Candidatus Thermofontia</taxon>
        <taxon>Phototrophicales</taxon>
        <taxon>Phototrophicaceae</taxon>
        <taxon>Phototrophicus</taxon>
    </lineage>
</organism>
<dbReference type="GO" id="GO:0016787">
    <property type="term" value="F:hydrolase activity"/>
    <property type="evidence" value="ECO:0007669"/>
    <property type="project" value="UniProtKB-KW"/>
</dbReference>
<evidence type="ECO:0000259" key="1">
    <source>
        <dbReference type="Pfam" id="PF00144"/>
    </source>
</evidence>
<dbReference type="KEGG" id="pmet:G4Y79_22885"/>
<dbReference type="PANTHER" id="PTHR43283">
    <property type="entry name" value="BETA-LACTAMASE-RELATED"/>
    <property type="match status" value="1"/>
</dbReference>
<sequence>MSSSFLHSTPEQQGVPSKAILDFIEAAEASPNELHSFILMRHGSVIASGGWSPYAPDRPHMLFSLSKSFTSSAIGFAVTEGLLTVEDHLIDYFPDDLPATISDNLREMRIRHVLSMNTGHDVDTTGFFFERSDEDWIKAFFDVPVVHQPGTHFVYNTGATYMLSALIQKLTGQRLLDYLTPRLMQPLGIEGATWEVSPQGIDTGGFGLNVTTEDIAKLGQLYLQRGQWNGQQILPEVWIEEASSKHSDNGDDPLSDWAQGYGYQFWRCRHNAYRGDGAFGQYCIVMPEQDAVLAITSGVRDMQAVMNLVWAHLLPNMTDEMPLSPDSAASDQLRAKLASLAYAPPQGMTASPLMDRINHQAYTLSENDLGLQSLCFDFDGPDCVVTMDFLSEGKSFREHFSYWSGVQTFSAGLGKWVERAPALEDEEPGIAASLVCLDDQCLLLTLRIFTTPFVYVFACTFTGEQLHMDVDVNAAFGETTFSIIGQQT</sequence>
<proteinExistence type="predicted"/>
<evidence type="ECO:0000313" key="2">
    <source>
        <dbReference type="EMBL" id="QPC82497.1"/>
    </source>
</evidence>
<dbReference type="InterPro" id="IPR012338">
    <property type="entry name" value="Beta-lactam/transpept-like"/>
</dbReference>
<feature type="domain" description="Beta-lactamase-related" evidence="1">
    <location>
        <begin position="37"/>
        <end position="297"/>
    </location>
</feature>
<dbReference type="Gene3D" id="3.40.710.10">
    <property type="entry name" value="DD-peptidase/beta-lactamase superfamily"/>
    <property type="match status" value="1"/>
</dbReference>
<dbReference type="InterPro" id="IPR050789">
    <property type="entry name" value="Diverse_Enzym_Activities"/>
</dbReference>
<dbReference type="RefSeq" id="WP_195170566.1">
    <property type="nucleotide sequence ID" value="NZ_CP062983.1"/>
</dbReference>
<keyword evidence="2" id="KW-0378">Hydrolase</keyword>
<dbReference type="SUPFAM" id="SSF56601">
    <property type="entry name" value="beta-lactamase/transpeptidase-like"/>
    <property type="match status" value="1"/>
</dbReference>
<protein>
    <submittedName>
        <fullName evidence="2">Serine hydrolase</fullName>
    </submittedName>
</protein>
<name>A0A7S8IEE7_9CHLR</name>
<gene>
    <name evidence="2" type="ORF">G4Y79_22885</name>
</gene>
<dbReference type="Pfam" id="PF00144">
    <property type="entry name" value="Beta-lactamase"/>
    <property type="match status" value="1"/>
</dbReference>
<keyword evidence="3" id="KW-1185">Reference proteome</keyword>
<reference evidence="2 3" key="1">
    <citation type="submission" date="2020-02" db="EMBL/GenBank/DDBJ databases">
        <authorList>
            <person name="Zheng R.K."/>
            <person name="Sun C.M."/>
        </authorList>
    </citation>
    <scope>NUCLEOTIDE SEQUENCE [LARGE SCALE GENOMIC DNA]</scope>
    <source>
        <strain evidence="3">rifampicinis</strain>
    </source>
</reference>
<dbReference type="Proteomes" id="UP000594468">
    <property type="component" value="Chromosome"/>
</dbReference>
<dbReference type="PANTHER" id="PTHR43283:SF7">
    <property type="entry name" value="BETA-LACTAMASE-RELATED DOMAIN-CONTAINING PROTEIN"/>
    <property type="match status" value="1"/>
</dbReference>
<dbReference type="InterPro" id="IPR001466">
    <property type="entry name" value="Beta-lactam-related"/>
</dbReference>
<evidence type="ECO:0000313" key="3">
    <source>
        <dbReference type="Proteomes" id="UP000594468"/>
    </source>
</evidence>